<evidence type="ECO:0000259" key="1">
    <source>
        <dbReference type="PROSITE" id="PS51301"/>
    </source>
</evidence>
<dbReference type="InterPro" id="IPR018877">
    <property type="entry name" value="Phage_P22_Orf201_C"/>
</dbReference>
<organism evidence="2 3">
    <name type="scientific">Modicisalibacter ilicicola DSM 19980</name>
    <dbReference type="NCBI Taxonomy" id="1121942"/>
    <lineage>
        <taxon>Bacteria</taxon>
        <taxon>Pseudomonadati</taxon>
        <taxon>Pseudomonadota</taxon>
        <taxon>Gammaproteobacteria</taxon>
        <taxon>Oceanospirillales</taxon>
        <taxon>Halomonadaceae</taxon>
        <taxon>Modicisalibacter</taxon>
    </lineage>
</organism>
<protein>
    <submittedName>
        <fullName evidence="2">ORF11CD3 domain-containing protein</fullName>
    </submittedName>
</protein>
<feature type="domain" description="KilA-N" evidence="1">
    <location>
        <begin position="3"/>
        <end position="110"/>
    </location>
</feature>
<dbReference type="GO" id="GO:0003677">
    <property type="term" value="F:DNA binding"/>
    <property type="evidence" value="ECO:0007669"/>
    <property type="project" value="InterPro"/>
</dbReference>
<dbReference type="Proteomes" id="UP000184346">
    <property type="component" value="Unassembled WGS sequence"/>
</dbReference>
<evidence type="ECO:0000313" key="3">
    <source>
        <dbReference type="Proteomes" id="UP000184346"/>
    </source>
</evidence>
<evidence type="ECO:0000313" key="2">
    <source>
        <dbReference type="EMBL" id="SHE99391.1"/>
    </source>
</evidence>
<dbReference type="PROSITE" id="PS51301">
    <property type="entry name" value="KILA_N"/>
    <property type="match status" value="1"/>
</dbReference>
<name>A0A1M4Y0W8_9GAMM</name>
<keyword evidence="3" id="KW-1185">Reference proteome</keyword>
<accession>A0A1M4Y0W8</accession>
<dbReference type="OrthoDB" id="6966367at2"/>
<dbReference type="EMBL" id="FQUJ01000006">
    <property type="protein sequence ID" value="SHE99391.1"/>
    <property type="molecule type" value="Genomic_DNA"/>
</dbReference>
<reference evidence="2 3" key="1">
    <citation type="submission" date="2016-11" db="EMBL/GenBank/DDBJ databases">
        <authorList>
            <person name="Jaros S."/>
            <person name="Januszkiewicz K."/>
            <person name="Wedrychowicz H."/>
        </authorList>
    </citation>
    <scope>NUCLEOTIDE SEQUENCE [LARGE SCALE GENOMIC DNA]</scope>
    <source>
        <strain evidence="2 3">DSM 19980</strain>
    </source>
</reference>
<dbReference type="InterPro" id="IPR036887">
    <property type="entry name" value="HTH_APSES_sf"/>
</dbReference>
<dbReference type="InterPro" id="IPR018004">
    <property type="entry name" value="KilA/APSES_HTH"/>
</dbReference>
<dbReference type="AlphaFoldDB" id="A0A1M4Y0W8"/>
<dbReference type="SMART" id="SM01252">
    <property type="entry name" value="KilA-N"/>
    <property type="match status" value="1"/>
</dbReference>
<dbReference type="Pfam" id="PF04383">
    <property type="entry name" value="KilA-N"/>
    <property type="match status" value="1"/>
</dbReference>
<dbReference type="InterPro" id="IPR017880">
    <property type="entry name" value="KilA_N"/>
</dbReference>
<dbReference type="Pfam" id="PF10549">
    <property type="entry name" value="ORF11CD3"/>
    <property type="match status" value="1"/>
</dbReference>
<sequence>MSQTVPFEYQGQPVQFTTAGWINATEIAKRFGRRPNDWILLPSTKEYLDALDRHWSGDTSKSGNGFNGFVRTQRGGSQQGTWLHPKLAVAFARWLDVDFAVWCDLHIDSLLRGEISARQQFDKACQALDDRRGLASAQGRGLAQWRHEKQPLEARVEYWRRELQLSLPLHGADEAHSRLQA</sequence>
<proteinExistence type="predicted"/>
<dbReference type="STRING" id="1121942.SAMN02745148_01543"/>
<dbReference type="SUPFAM" id="SSF54616">
    <property type="entry name" value="DNA-binding domain of Mlu1-box binding protein MBP1"/>
    <property type="match status" value="1"/>
</dbReference>
<gene>
    <name evidence="2" type="ORF">SAMN02745148_01543</name>
</gene>